<evidence type="ECO:0000313" key="2">
    <source>
        <dbReference type="Proteomes" id="UP001652642"/>
    </source>
</evidence>
<feature type="domain" description="F-box" evidence="1">
    <location>
        <begin position="113"/>
        <end position="159"/>
    </location>
</feature>
<evidence type="ECO:0000313" key="3">
    <source>
        <dbReference type="RefSeq" id="XP_072850671.1"/>
    </source>
</evidence>
<dbReference type="InterPro" id="IPR036047">
    <property type="entry name" value="F-box-like_dom_sf"/>
</dbReference>
<dbReference type="InterPro" id="IPR001810">
    <property type="entry name" value="F-box_dom"/>
</dbReference>
<gene>
    <name evidence="3" type="primary">LOC110074116</name>
</gene>
<protein>
    <submittedName>
        <fullName evidence="3">F-box only protein 36-like</fullName>
    </submittedName>
</protein>
<organism evidence="2 3">
    <name type="scientific">Pogona vitticeps</name>
    <name type="common">central bearded dragon</name>
    <dbReference type="NCBI Taxonomy" id="103695"/>
    <lineage>
        <taxon>Eukaryota</taxon>
        <taxon>Metazoa</taxon>
        <taxon>Chordata</taxon>
        <taxon>Craniata</taxon>
        <taxon>Vertebrata</taxon>
        <taxon>Euteleostomi</taxon>
        <taxon>Lepidosauria</taxon>
        <taxon>Squamata</taxon>
        <taxon>Bifurcata</taxon>
        <taxon>Unidentata</taxon>
        <taxon>Episquamata</taxon>
        <taxon>Toxicofera</taxon>
        <taxon>Iguania</taxon>
        <taxon>Acrodonta</taxon>
        <taxon>Agamidae</taxon>
        <taxon>Amphibolurinae</taxon>
        <taxon>Pogona</taxon>
    </lineage>
</organism>
<reference evidence="3" key="1">
    <citation type="submission" date="2025-08" db="UniProtKB">
        <authorList>
            <consortium name="RefSeq"/>
        </authorList>
    </citation>
    <scope>IDENTIFICATION</scope>
</reference>
<proteinExistence type="predicted"/>
<dbReference type="SUPFAM" id="SSF81383">
    <property type="entry name" value="F-box domain"/>
    <property type="match status" value="1"/>
</dbReference>
<sequence length="198" mass="23655">MDCAAPSGWGLQASNPKQVTIKMTSLLHENLCEVHTQAPPPSKDFHHLAVTKNEVIWKSWIISFRPNQEKIAPREVKKLHKDFLLDEQLHKQIQSIFGKKMMNYFLNLCQGHYDFLVRMPENLIIYILSFLNIEDIRQFSKTCKRFWQLCNTEDFWERIKKLQDRDTFHVLMAYKKPMNISKRPGNLRLMQRRQTTFF</sequence>
<dbReference type="PROSITE" id="PS50181">
    <property type="entry name" value="FBOX"/>
    <property type="match status" value="1"/>
</dbReference>
<accession>A0ABM5FZ43</accession>
<evidence type="ECO:0000259" key="1">
    <source>
        <dbReference type="PROSITE" id="PS50181"/>
    </source>
</evidence>
<dbReference type="Proteomes" id="UP001652642">
    <property type="component" value="Chromosome 3"/>
</dbReference>
<keyword evidence="2" id="KW-1185">Reference proteome</keyword>
<name>A0ABM5FZ43_9SAUR</name>
<dbReference type="CDD" id="cd22106">
    <property type="entry name" value="F-box_FBXO36"/>
    <property type="match status" value="1"/>
</dbReference>
<dbReference type="Pfam" id="PF12937">
    <property type="entry name" value="F-box-like"/>
    <property type="match status" value="1"/>
</dbReference>
<dbReference type="Gene3D" id="1.20.1280.50">
    <property type="match status" value="1"/>
</dbReference>
<dbReference type="RefSeq" id="XP_072850671.1">
    <property type="nucleotide sequence ID" value="XM_072994570.1"/>
</dbReference>
<dbReference type="GeneID" id="110074116"/>
<dbReference type="SMART" id="SM00256">
    <property type="entry name" value="FBOX"/>
    <property type="match status" value="1"/>
</dbReference>